<dbReference type="PANTHER" id="PTHR45815:SF3">
    <property type="entry name" value="PROTEIN DISULFIDE-ISOMERASE A6"/>
    <property type="match status" value="1"/>
</dbReference>
<evidence type="ECO:0000256" key="9">
    <source>
        <dbReference type="ARBA" id="ARBA00023235"/>
    </source>
</evidence>
<dbReference type="EC" id="5.3.4.1" evidence="4"/>
<feature type="chain" id="PRO_5029855937" description="protein disulfide-isomerase" evidence="13">
    <location>
        <begin position="22"/>
        <end position="447"/>
    </location>
</feature>
<evidence type="ECO:0000256" key="10">
    <source>
        <dbReference type="ARBA" id="ARBA00023284"/>
    </source>
</evidence>
<evidence type="ECO:0000256" key="8">
    <source>
        <dbReference type="ARBA" id="ARBA00023157"/>
    </source>
</evidence>
<protein>
    <recommendedName>
        <fullName evidence="4">protein disulfide-isomerase</fullName>
        <ecNumber evidence="4">5.3.4.1</ecNumber>
    </recommendedName>
</protein>
<dbReference type="InterPro" id="IPR017937">
    <property type="entry name" value="Thioredoxin_CS"/>
</dbReference>
<evidence type="ECO:0000259" key="14">
    <source>
        <dbReference type="PROSITE" id="PS51352"/>
    </source>
</evidence>
<evidence type="ECO:0000256" key="5">
    <source>
        <dbReference type="ARBA" id="ARBA00022729"/>
    </source>
</evidence>
<evidence type="ECO:0000256" key="4">
    <source>
        <dbReference type="ARBA" id="ARBA00012723"/>
    </source>
</evidence>
<reference evidence="15" key="1">
    <citation type="submission" date="2021-01" db="UniProtKB">
        <authorList>
            <consortium name="EnsemblMetazoa"/>
        </authorList>
    </citation>
    <scope>IDENTIFICATION</scope>
</reference>
<keyword evidence="6" id="KW-0677">Repeat</keyword>
<dbReference type="EnsemblMetazoa" id="CLYHEMT011283.1">
    <property type="protein sequence ID" value="CLYHEMP011283.1"/>
    <property type="gene ID" value="CLYHEMG011283"/>
</dbReference>
<accession>A0A7M5VG60</accession>
<dbReference type="GO" id="GO:0003756">
    <property type="term" value="F:protein disulfide isomerase activity"/>
    <property type="evidence" value="ECO:0007669"/>
    <property type="project" value="UniProtKB-EC"/>
</dbReference>
<dbReference type="NCBIfam" id="TIGR01126">
    <property type="entry name" value="pdi_dom"/>
    <property type="match status" value="2"/>
</dbReference>
<dbReference type="InterPro" id="IPR036249">
    <property type="entry name" value="Thioredoxin-like_sf"/>
</dbReference>
<organism evidence="15 16">
    <name type="scientific">Clytia hemisphaerica</name>
    <dbReference type="NCBI Taxonomy" id="252671"/>
    <lineage>
        <taxon>Eukaryota</taxon>
        <taxon>Metazoa</taxon>
        <taxon>Cnidaria</taxon>
        <taxon>Hydrozoa</taxon>
        <taxon>Hydroidolina</taxon>
        <taxon>Leptothecata</taxon>
        <taxon>Obeliida</taxon>
        <taxon>Clytiidae</taxon>
        <taxon>Clytia</taxon>
    </lineage>
</organism>
<dbReference type="InterPro" id="IPR005788">
    <property type="entry name" value="PDI_thioredoxin-like_dom"/>
</dbReference>
<feature type="domain" description="Thioredoxin" evidence="14">
    <location>
        <begin position="18"/>
        <end position="125"/>
    </location>
</feature>
<dbReference type="OrthoDB" id="10264505at2759"/>
<name>A0A7M5VG60_9CNID</name>
<dbReference type="GO" id="GO:0034976">
    <property type="term" value="P:response to endoplasmic reticulum stress"/>
    <property type="evidence" value="ECO:0007669"/>
    <property type="project" value="TreeGrafter"/>
</dbReference>
<dbReference type="RefSeq" id="XP_066930951.1">
    <property type="nucleotide sequence ID" value="XM_067074850.1"/>
</dbReference>
<evidence type="ECO:0000256" key="12">
    <source>
        <dbReference type="SAM" id="MobiDB-lite"/>
    </source>
</evidence>
<comment type="catalytic activity">
    <reaction evidence="1">
        <text>Catalyzes the rearrangement of -S-S- bonds in proteins.</text>
        <dbReference type="EC" id="5.3.4.1"/>
    </reaction>
</comment>
<dbReference type="SUPFAM" id="SSF52833">
    <property type="entry name" value="Thioredoxin-like"/>
    <property type="match status" value="3"/>
</dbReference>
<sequence>MGKMQYFFAITLLACACSIQALYSPSDDVVELTGGNFNHKVINSDQIWLVEFYAPWCGHCKSLAPEWKKAAKALKGVVSVGAVDMDVHGSVGGPYNVRGFPTIKVFGANKNSPQDYNGARTAQALVDEALKAVQRSVKDKLNGRGGSSRGGSGGSGGGSSGDAVVELTDANFEKEVLNAKEPVLVEFFAPWCGHCQRLEPEWKKAAAELKGKVKLGALDATAHPNMAQRFQVQGYPTIKYFRAGVKDFNSAQDFQGGRTASDIIAFALELHSESVEPPEIMELTSNKILEDNCNEKPLCIVSFLPDILDTQASGRNNFLTVLRELGDKYKAKLWGWVWTSAATHQKLEQALGIGGFGYPAMAVVNIRKKVFVGLRGSFSKDGIDELLRSIAVGRGRTEKLTNGLPSIKDVEPWDGLDGKMPEEEDIDLSDIELDDLDDEPKKKNDEL</sequence>
<feature type="region of interest" description="Disordered" evidence="12">
    <location>
        <begin position="411"/>
        <end position="447"/>
    </location>
</feature>
<keyword evidence="16" id="KW-1185">Reference proteome</keyword>
<keyword evidence="10" id="KW-0676">Redox-active center</keyword>
<dbReference type="InterPro" id="IPR013766">
    <property type="entry name" value="Thioredoxin_domain"/>
</dbReference>
<keyword evidence="9" id="KW-0413">Isomerase</keyword>
<dbReference type="CDD" id="cd02983">
    <property type="entry name" value="P5_C"/>
    <property type="match status" value="1"/>
</dbReference>
<evidence type="ECO:0000256" key="7">
    <source>
        <dbReference type="ARBA" id="ARBA00022824"/>
    </source>
</evidence>
<feature type="compositionally biased region" description="Basic and acidic residues" evidence="12">
    <location>
        <begin position="411"/>
        <end position="421"/>
    </location>
</feature>
<dbReference type="GO" id="GO:0005788">
    <property type="term" value="C:endoplasmic reticulum lumen"/>
    <property type="evidence" value="ECO:0007669"/>
    <property type="project" value="UniProtKB-SubCell"/>
</dbReference>
<dbReference type="CDD" id="cd03001">
    <property type="entry name" value="PDI_a_P5"/>
    <property type="match status" value="2"/>
</dbReference>
<comment type="similarity">
    <text evidence="3 11">Belongs to the protein disulfide isomerase family.</text>
</comment>
<dbReference type="GeneID" id="136818508"/>
<evidence type="ECO:0000313" key="16">
    <source>
        <dbReference type="Proteomes" id="UP000594262"/>
    </source>
</evidence>
<dbReference type="AlphaFoldDB" id="A0A7M5VG60"/>
<dbReference type="Pfam" id="PF00085">
    <property type="entry name" value="Thioredoxin"/>
    <property type="match status" value="2"/>
</dbReference>
<feature type="compositionally biased region" description="Gly residues" evidence="12">
    <location>
        <begin position="143"/>
        <end position="160"/>
    </location>
</feature>
<proteinExistence type="inferred from homology"/>
<evidence type="ECO:0000256" key="13">
    <source>
        <dbReference type="SAM" id="SignalP"/>
    </source>
</evidence>
<dbReference type="PROSITE" id="PS51352">
    <property type="entry name" value="THIOREDOXIN_2"/>
    <property type="match status" value="2"/>
</dbReference>
<dbReference type="Pfam" id="PF24541">
    <property type="entry name" value="Thioredox_PDIA6_C"/>
    <property type="match status" value="1"/>
</dbReference>
<dbReference type="Proteomes" id="UP000594262">
    <property type="component" value="Unplaced"/>
</dbReference>
<dbReference type="PROSITE" id="PS51257">
    <property type="entry name" value="PROKAR_LIPOPROTEIN"/>
    <property type="match status" value="1"/>
</dbReference>
<dbReference type="PANTHER" id="PTHR45815">
    <property type="entry name" value="PROTEIN DISULFIDE-ISOMERASE A6"/>
    <property type="match status" value="1"/>
</dbReference>
<feature type="region of interest" description="Disordered" evidence="12">
    <location>
        <begin position="138"/>
        <end position="160"/>
    </location>
</feature>
<evidence type="ECO:0000256" key="3">
    <source>
        <dbReference type="ARBA" id="ARBA00006347"/>
    </source>
</evidence>
<keyword evidence="8" id="KW-1015">Disulfide bond</keyword>
<feature type="compositionally biased region" description="Acidic residues" evidence="12">
    <location>
        <begin position="422"/>
        <end position="438"/>
    </location>
</feature>
<feature type="domain" description="Thioredoxin" evidence="14">
    <location>
        <begin position="126"/>
        <end position="272"/>
    </location>
</feature>
<keyword evidence="7" id="KW-0256">Endoplasmic reticulum</keyword>
<feature type="signal peptide" evidence="13">
    <location>
        <begin position="1"/>
        <end position="21"/>
    </location>
</feature>
<evidence type="ECO:0000256" key="6">
    <source>
        <dbReference type="ARBA" id="ARBA00022737"/>
    </source>
</evidence>
<comment type="subcellular location">
    <subcellularLocation>
        <location evidence="2">Endoplasmic reticulum lumen</location>
    </subcellularLocation>
</comment>
<dbReference type="FunFam" id="3.40.30.10:FF:000050">
    <property type="entry name" value="protein disulfide-isomerase A6 isoform X1"/>
    <property type="match status" value="1"/>
</dbReference>
<evidence type="ECO:0000256" key="2">
    <source>
        <dbReference type="ARBA" id="ARBA00004319"/>
    </source>
</evidence>
<dbReference type="GO" id="GO:0015035">
    <property type="term" value="F:protein-disulfide reductase activity"/>
    <property type="evidence" value="ECO:0007669"/>
    <property type="project" value="TreeGrafter"/>
</dbReference>
<keyword evidence="5 13" id="KW-0732">Signal</keyword>
<evidence type="ECO:0000256" key="11">
    <source>
        <dbReference type="RuleBase" id="RU004208"/>
    </source>
</evidence>
<evidence type="ECO:0000313" key="15">
    <source>
        <dbReference type="EnsemblMetazoa" id="CLYHEMP011283.1"/>
    </source>
</evidence>
<dbReference type="Gene3D" id="3.40.30.10">
    <property type="entry name" value="Glutaredoxin"/>
    <property type="match status" value="2"/>
</dbReference>
<dbReference type="PROSITE" id="PS00194">
    <property type="entry name" value="THIOREDOXIN_1"/>
    <property type="match status" value="2"/>
</dbReference>
<evidence type="ECO:0000256" key="1">
    <source>
        <dbReference type="ARBA" id="ARBA00001182"/>
    </source>
</evidence>
<dbReference type="InterPro" id="IPR057305">
    <property type="entry name" value="Thioredox_PDIA6_C"/>
</dbReference>
<dbReference type="PRINTS" id="PR00421">
    <property type="entry name" value="THIOREDOXIN"/>
</dbReference>